<dbReference type="PRINTS" id="PR00171">
    <property type="entry name" value="SUGRTRNSPORT"/>
</dbReference>
<comment type="subcellular location">
    <subcellularLocation>
        <location evidence="1">Membrane</location>
        <topology evidence="1">Multi-pass membrane protein</topology>
    </subcellularLocation>
</comment>
<keyword evidence="8" id="KW-1185">Reference proteome</keyword>
<organism evidence="8 9">
    <name type="scientific">Acrobeloides nanus</name>
    <dbReference type="NCBI Taxonomy" id="290746"/>
    <lineage>
        <taxon>Eukaryota</taxon>
        <taxon>Metazoa</taxon>
        <taxon>Ecdysozoa</taxon>
        <taxon>Nematoda</taxon>
        <taxon>Chromadorea</taxon>
        <taxon>Rhabditida</taxon>
        <taxon>Tylenchina</taxon>
        <taxon>Cephalobomorpha</taxon>
        <taxon>Cephaloboidea</taxon>
        <taxon>Cephalobidae</taxon>
        <taxon>Acrobeloides</taxon>
    </lineage>
</organism>
<accession>A0A914CKI8</accession>
<feature type="transmembrane region" description="Helical" evidence="6">
    <location>
        <begin position="144"/>
        <end position="164"/>
    </location>
</feature>
<sequence>MGIATGIGSSIVPIYLTEIPPIHLRGAFGSLQQFTFVVAILISQILGLPYIFGSDELWPWVFGFTFIPIALQLIILPLCPESPKFELIVKKDVKKAEINLMKLRTSSDVKAELYQLIAEAEHTSDVVQVSIPQLFNNTYLHRTILAIVLMCSLNFCGINAVYFYSSSIFEKAGLSYNVSLYATLGVSVINIIQTSISSKLVDQPKVGRRILQIIGLGGTLISNLLLVGSMSLTKYSSNNTLQKVGSCGSILFMILLVVSYATGPGPIPWFYVSEIFPTHARGAASALGGAFCLFSGFLVGIVFSPLEDVIGQFSFLVFACIISCLFVYIYKNMVETKGKTVEEVEMKCK</sequence>
<protein>
    <submittedName>
        <fullName evidence="9">Major facilitator superfamily (MFS) profile domain-containing protein</fullName>
    </submittedName>
</protein>
<dbReference type="InterPro" id="IPR036259">
    <property type="entry name" value="MFS_trans_sf"/>
</dbReference>
<evidence type="ECO:0000256" key="6">
    <source>
        <dbReference type="SAM" id="Phobius"/>
    </source>
</evidence>
<dbReference type="PANTHER" id="PTHR23503">
    <property type="entry name" value="SOLUTE CARRIER FAMILY 2"/>
    <property type="match status" value="1"/>
</dbReference>
<feature type="transmembrane region" description="Helical" evidence="6">
    <location>
        <begin position="210"/>
        <end position="230"/>
    </location>
</feature>
<feature type="transmembrane region" description="Helical" evidence="6">
    <location>
        <begin position="250"/>
        <end position="272"/>
    </location>
</feature>
<dbReference type="Proteomes" id="UP000887540">
    <property type="component" value="Unplaced"/>
</dbReference>
<feature type="transmembrane region" description="Helical" evidence="6">
    <location>
        <begin position="284"/>
        <end position="303"/>
    </location>
</feature>
<dbReference type="PANTHER" id="PTHR23503:SF8">
    <property type="entry name" value="FACILITATED GLUCOSE TRANSPORTER PROTEIN 1"/>
    <property type="match status" value="1"/>
</dbReference>
<keyword evidence="2" id="KW-0813">Transport</keyword>
<evidence type="ECO:0000313" key="8">
    <source>
        <dbReference type="Proteomes" id="UP000887540"/>
    </source>
</evidence>
<feature type="transmembrane region" description="Helical" evidence="6">
    <location>
        <begin position="58"/>
        <end position="79"/>
    </location>
</feature>
<dbReference type="Gene3D" id="1.20.1250.20">
    <property type="entry name" value="MFS general substrate transporter like domains"/>
    <property type="match status" value="1"/>
</dbReference>
<keyword evidence="3 6" id="KW-0812">Transmembrane</keyword>
<keyword evidence="4 6" id="KW-1133">Transmembrane helix</keyword>
<dbReference type="GO" id="GO:0015149">
    <property type="term" value="F:hexose transmembrane transporter activity"/>
    <property type="evidence" value="ECO:0007669"/>
    <property type="project" value="TreeGrafter"/>
</dbReference>
<evidence type="ECO:0000313" key="9">
    <source>
        <dbReference type="WBParaSite" id="ACRNAN_scaffold11830.g33067.t1"/>
    </source>
</evidence>
<evidence type="ECO:0000256" key="2">
    <source>
        <dbReference type="ARBA" id="ARBA00022448"/>
    </source>
</evidence>
<dbReference type="InterPro" id="IPR045263">
    <property type="entry name" value="GLUT"/>
</dbReference>
<feature type="transmembrane region" description="Helical" evidence="6">
    <location>
        <begin position="309"/>
        <end position="330"/>
    </location>
</feature>
<name>A0A914CKI8_9BILA</name>
<dbReference type="PROSITE" id="PS50850">
    <property type="entry name" value="MFS"/>
    <property type="match status" value="1"/>
</dbReference>
<feature type="transmembrane region" description="Helical" evidence="6">
    <location>
        <begin position="34"/>
        <end position="52"/>
    </location>
</feature>
<evidence type="ECO:0000259" key="7">
    <source>
        <dbReference type="PROSITE" id="PS50850"/>
    </source>
</evidence>
<dbReference type="InterPro" id="IPR020846">
    <property type="entry name" value="MFS_dom"/>
</dbReference>
<evidence type="ECO:0000256" key="1">
    <source>
        <dbReference type="ARBA" id="ARBA00004141"/>
    </source>
</evidence>
<dbReference type="AlphaFoldDB" id="A0A914CKI8"/>
<evidence type="ECO:0000256" key="4">
    <source>
        <dbReference type="ARBA" id="ARBA00022989"/>
    </source>
</evidence>
<dbReference type="Pfam" id="PF00083">
    <property type="entry name" value="Sugar_tr"/>
    <property type="match status" value="1"/>
</dbReference>
<dbReference type="InterPro" id="IPR005828">
    <property type="entry name" value="MFS_sugar_transport-like"/>
</dbReference>
<dbReference type="GO" id="GO:0016020">
    <property type="term" value="C:membrane"/>
    <property type="evidence" value="ECO:0007669"/>
    <property type="project" value="UniProtKB-SubCell"/>
</dbReference>
<dbReference type="WBParaSite" id="ACRNAN_scaffold11830.g33067.t1">
    <property type="protein sequence ID" value="ACRNAN_scaffold11830.g33067.t1"/>
    <property type="gene ID" value="ACRNAN_scaffold11830.g33067"/>
</dbReference>
<reference evidence="9" key="1">
    <citation type="submission" date="2022-11" db="UniProtKB">
        <authorList>
            <consortium name="WormBaseParasite"/>
        </authorList>
    </citation>
    <scope>IDENTIFICATION</scope>
</reference>
<dbReference type="SUPFAM" id="SSF103473">
    <property type="entry name" value="MFS general substrate transporter"/>
    <property type="match status" value="1"/>
</dbReference>
<proteinExistence type="predicted"/>
<evidence type="ECO:0000256" key="3">
    <source>
        <dbReference type="ARBA" id="ARBA00022692"/>
    </source>
</evidence>
<evidence type="ECO:0000256" key="5">
    <source>
        <dbReference type="ARBA" id="ARBA00023136"/>
    </source>
</evidence>
<dbReference type="InterPro" id="IPR003663">
    <property type="entry name" value="Sugar/inositol_transpt"/>
</dbReference>
<feature type="transmembrane region" description="Helical" evidence="6">
    <location>
        <begin position="176"/>
        <end position="198"/>
    </location>
</feature>
<keyword evidence="5 6" id="KW-0472">Membrane</keyword>
<feature type="domain" description="Major facilitator superfamily (MFS) profile" evidence="7">
    <location>
        <begin position="1"/>
        <end position="337"/>
    </location>
</feature>